<evidence type="ECO:0000313" key="2">
    <source>
        <dbReference type="EMBL" id="KAL0178964.1"/>
    </source>
</evidence>
<gene>
    <name evidence="2" type="ORF">M9458_024406</name>
</gene>
<sequence length="143" mass="15867">VDEEIRNLPVYLDSGRVSVYSTGQFTYVSTDFGFSVSYGFWAVNIIVPADYSGTVCGLCGNFNGNPGDDFLTPSDQFGAEWMVEDEIPCDNQIDNHPNNCRDESKTLDSRALCEIIRDNQGPFSFCHGSVDPQAYFDSCVFDV</sequence>
<name>A0ABD0PY68_CIRMR</name>
<feature type="non-terminal residue" evidence="2">
    <location>
        <position position="1"/>
    </location>
</feature>
<keyword evidence="3" id="KW-1185">Reference proteome</keyword>
<dbReference type="InterPro" id="IPR001846">
    <property type="entry name" value="VWF_type-D"/>
</dbReference>
<dbReference type="Pfam" id="PF08742">
    <property type="entry name" value="C8"/>
    <property type="match status" value="1"/>
</dbReference>
<feature type="domain" description="VWFD" evidence="1">
    <location>
        <begin position="1"/>
        <end position="90"/>
    </location>
</feature>
<dbReference type="Pfam" id="PF00094">
    <property type="entry name" value="VWD"/>
    <property type="match status" value="1"/>
</dbReference>
<reference evidence="2 3" key="1">
    <citation type="submission" date="2024-05" db="EMBL/GenBank/DDBJ databases">
        <title>Genome sequencing and assembly of Indian major carp, Cirrhinus mrigala (Hamilton, 1822).</title>
        <authorList>
            <person name="Mohindra V."/>
            <person name="Chowdhury L.M."/>
            <person name="Lal K."/>
            <person name="Jena J.K."/>
        </authorList>
    </citation>
    <scope>NUCLEOTIDE SEQUENCE [LARGE SCALE GENOMIC DNA]</scope>
    <source>
        <strain evidence="2">CM1030</strain>
        <tissue evidence="2">Blood</tissue>
    </source>
</reference>
<dbReference type="PANTHER" id="PTHR46160">
    <property type="entry name" value="ALPHA-TECTORIN-RELATED"/>
    <property type="match status" value="1"/>
</dbReference>
<comment type="caution">
    <text evidence="2">The sequence shown here is derived from an EMBL/GenBank/DDBJ whole genome shotgun (WGS) entry which is preliminary data.</text>
</comment>
<dbReference type="PANTHER" id="PTHR46160:SF9">
    <property type="entry name" value="PROTEIN PRY2-RELATED"/>
    <property type="match status" value="1"/>
</dbReference>
<dbReference type="Proteomes" id="UP001529510">
    <property type="component" value="Unassembled WGS sequence"/>
</dbReference>
<feature type="non-terminal residue" evidence="2">
    <location>
        <position position="143"/>
    </location>
</feature>
<dbReference type="InterPro" id="IPR014853">
    <property type="entry name" value="VWF/SSPO/ZAN-like_Cys-rich_dom"/>
</dbReference>
<accession>A0ABD0PY68</accession>
<proteinExistence type="predicted"/>
<dbReference type="EMBL" id="JAMKFB020000012">
    <property type="protein sequence ID" value="KAL0178964.1"/>
    <property type="molecule type" value="Genomic_DNA"/>
</dbReference>
<dbReference type="InterPro" id="IPR052749">
    <property type="entry name" value="Alpha-tectorin"/>
</dbReference>
<organism evidence="2 3">
    <name type="scientific">Cirrhinus mrigala</name>
    <name type="common">Mrigala</name>
    <dbReference type="NCBI Taxonomy" id="683832"/>
    <lineage>
        <taxon>Eukaryota</taxon>
        <taxon>Metazoa</taxon>
        <taxon>Chordata</taxon>
        <taxon>Craniata</taxon>
        <taxon>Vertebrata</taxon>
        <taxon>Euteleostomi</taxon>
        <taxon>Actinopterygii</taxon>
        <taxon>Neopterygii</taxon>
        <taxon>Teleostei</taxon>
        <taxon>Ostariophysi</taxon>
        <taxon>Cypriniformes</taxon>
        <taxon>Cyprinidae</taxon>
        <taxon>Labeoninae</taxon>
        <taxon>Labeonini</taxon>
        <taxon>Cirrhinus</taxon>
    </lineage>
</organism>
<evidence type="ECO:0000313" key="3">
    <source>
        <dbReference type="Proteomes" id="UP001529510"/>
    </source>
</evidence>
<protein>
    <recommendedName>
        <fullName evidence="1">VWFD domain-containing protein</fullName>
    </recommendedName>
</protein>
<dbReference type="PROSITE" id="PS51233">
    <property type="entry name" value="VWFD"/>
    <property type="match status" value="1"/>
</dbReference>
<evidence type="ECO:0000259" key="1">
    <source>
        <dbReference type="PROSITE" id="PS51233"/>
    </source>
</evidence>
<dbReference type="AlphaFoldDB" id="A0ABD0PY68"/>